<evidence type="ECO:0000259" key="5">
    <source>
        <dbReference type="Pfam" id="PF00296"/>
    </source>
</evidence>
<keyword evidence="2" id="KW-0288">FMN</keyword>
<feature type="domain" description="Luciferase-like" evidence="5">
    <location>
        <begin position="1"/>
        <end position="314"/>
    </location>
</feature>
<dbReference type="EMBL" id="JBHUOX010000049">
    <property type="protein sequence ID" value="MFD3003886.1"/>
    <property type="molecule type" value="Genomic_DNA"/>
</dbReference>
<organism evidence="6 7">
    <name type="scientific">Pontibacter toksunensis</name>
    <dbReference type="NCBI Taxonomy" id="1332631"/>
    <lineage>
        <taxon>Bacteria</taxon>
        <taxon>Pseudomonadati</taxon>
        <taxon>Bacteroidota</taxon>
        <taxon>Cytophagia</taxon>
        <taxon>Cytophagales</taxon>
        <taxon>Hymenobacteraceae</taxon>
        <taxon>Pontibacter</taxon>
    </lineage>
</organism>
<evidence type="ECO:0000256" key="2">
    <source>
        <dbReference type="ARBA" id="ARBA00022643"/>
    </source>
</evidence>
<dbReference type="SUPFAM" id="SSF51679">
    <property type="entry name" value="Bacterial luciferase-like"/>
    <property type="match status" value="1"/>
</dbReference>
<evidence type="ECO:0000256" key="1">
    <source>
        <dbReference type="ARBA" id="ARBA00022630"/>
    </source>
</evidence>
<comment type="caution">
    <text evidence="6">The sequence shown here is derived from an EMBL/GenBank/DDBJ whole genome shotgun (WGS) entry which is preliminary data.</text>
</comment>
<dbReference type="Proteomes" id="UP001597641">
    <property type="component" value="Unassembled WGS sequence"/>
</dbReference>
<dbReference type="EC" id="1.-.-.-" evidence="6"/>
<evidence type="ECO:0000313" key="7">
    <source>
        <dbReference type="Proteomes" id="UP001597641"/>
    </source>
</evidence>
<sequence>MEFGYWLPVFGGWLRNIPDEGMDTSWDYVKTLAQRSEDWGYSLSLIAELYLNDIKGQAAPSLDAWSTAAALAAVTEQLEIMVAVRPTFHNPAQLAKQAANIDLISNGRLSLNVVSSWWRDEATKYGIHFEQHDDRYARTKEWLDVVTNVWEKDHFTYEGKYYKVEDNILQPKPAKKPFIYAGGESEAAKTLISTQCDGYVMHGDSPESTGDRIADMRRRREALGLPPMKYGVAAYSIVRDSEAEAKQELDRITDVKASAAGYDNYQQWLAGTQLEQELSLQDYSVTNRGLRTGLVGTPAKIQDLIGEFEKVGVDFFLLQSSPQLEEMERFSDSVIKAFNPQQPSPANIG</sequence>
<dbReference type="CDD" id="cd01094">
    <property type="entry name" value="Alkanesulfonate_monoxygenase"/>
    <property type="match status" value="1"/>
</dbReference>
<dbReference type="Pfam" id="PF00296">
    <property type="entry name" value="Bac_luciferase"/>
    <property type="match status" value="1"/>
</dbReference>
<keyword evidence="7" id="KW-1185">Reference proteome</keyword>
<gene>
    <name evidence="6" type="ORF">ACFS7Z_26255</name>
</gene>
<dbReference type="InterPro" id="IPR036661">
    <property type="entry name" value="Luciferase-like_sf"/>
</dbReference>
<proteinExistence type="predicted"/>
<dbReference type="Gene3D" id="3.20.20.30">
    <property type="entry name" value="Luciferase-like domain"/>
    <property type="match status" value="1"/>
</dbReference>
<keyword evidence="4" id="KW-0503">Monooxygenase</keyword>
<evidence type="ECO:0000256" key="3">
    <source>
        <dbReference type="ARBA" id="ARBA00023002"/>
    </source>
</evidence>
<dbReference type="GO" id="GO:0016491">
    <property type="term" value="F:oxidoreductase activity"/>
    <property type="evidence" value="ECO:0007669"/>
    <property type="project" value="UniProtKB-KW"/>
</dbReference>
<dbReference type="RefSeq" id="WP_377492150.1">
    <property type="nucleotide sequence ID" value="NZ_JBHUOX010000049.1"/>
</dbReference>
<keyword evidence="1" id="KW-0285">Flavoprotein</keyword>
<dbReference type="PANTHER" id="PTHR42847:SF4">
    <property type="entry name" value="ALKANESULFONATE MONOOXYGENASE-RELATED"/>
    <property type="match status" value="1"/>
</dbReference>
<reference evidence="7" key="1">
    <citation type="journal article" date="2019" name="Int. J. Syst. Evol. Microbiol.">
        <title>The Global Catalogue of Microorganisms (GCM) 10K type strain sequencing project: providing services to taxonomists for standard genome sequencing and annotation.</title>
        <authorList>
            <consortium name="The Broad Institute Genomics Platform"/>
            <consortium name="The Broad Institute Genome Sequencing Center for Infectious Disease"/>
            <person name="Wu L."/>
            <person name="Ma J."/>
        </authorList>
    </citation>
    <scope>NUCLEOTIDE SEQUENCE [LARGE SCALE GENOMIC DNA]</scope>
    <source>
        <strain evidence="7">KCTC 23984</strain>
    </source>
</reference>
<accession>A0ABW6C205</accession>
<protein>
    <submittedName>
        <fullName evidence="6">LLM class flavin-dependent oxidoreductase</fullName>
        <ecNumber evidence="6">1.-.-.-</ecNumber>
    </submittedName>
</protein>
<dbReference type="InterPro" id="IPR011251">
    <property type="entry name" value="Luciferase-like_dom"/>
</dbReference>
<dbReference type="InterPro" id="IPR050172">
    <property type="entry name" value="SsuD_RutA_monooxygenase"/>
</dbReference>
<evidence type="ECO:0000256" key="4">
    <source>
        <dbReference type="ARBA" id="ARBA00023033"/>
    </source>
</evidence>
<dbReference type="PANTHER" id="PTHR42847">
    <property type="entry name" value="ALKANESULFONATE MONOOXYGENASE"/>
    <property type="match status" value="1"/>
</dbReference>
<keyword evidence="3 6" id="KW-0560">Oxidoreductase</keyword>
<name>A0ABW6C205_9BACT</name>
<evidence type="ECO:0000313" key="6">
    <source>
        <dbReference type="EMBL" id="MFD3003886.1"/>
    </source>
</evidence>